<keyword evidence="4" id="KW-0406">Ion transport</keyword>
<dbReference type="InterPro" id="IPR036291">
    <property type="entry name" value="NAD(P)-bd_dom_sf"/>
</dbReference>
<dbReference type="Gene3D" id="3.40.50.720">
    <property type="entry name" value="NAD(P)-binding Rossmann-like Domain"/>
    <property type="match status" value="1"/>
</dbReference>
<gene>
    <name evidence="4" type="ORF">B1A_14531</name>
</gene>
<dbReference type="SUPFAM" id="SSF51735">
    <property type="entry name" value="NAD(P)-binding Rossmann-fold domains"/>
    <property type="match status" value="1"/>
</dbReference>
<evidence type="ECO:0000313" key="4">
    <source>
        <dbReference type="EMBL" id="EQD46657.1"/>
    </source>
</evidence>
<dbReference type="EMBL" id="AUZX01010669">
    <property type="protein sequence ID" value="EQD46657.1"/>
    <property type="molecule type" value="Genomic_DNA"/>
</dbReference>
<reference evidence="4" key="1">
    <citation type="submission" date="2013-08" db="EMBL/GenBank/DDBJ databases">
        <authorList>
            <person name="Mendez C."/>
            <person name="Richter M."/>
            <person name="Ferrer M."/>
            <person name="Sanchez J."/>
        </authorList>
    </citation>
    <scope>NUCLEOTIDE SEQUENCE</scope>
</reference>
<feature type="domain" description="RCK N-terminal" evidence="3">
    <location>
        <begin position="105"/>
        <end position="243"/>
    </location>
</feature>
<reference evidence="4" key="2">
    <citation type="journal article" date="2014" name="ISME J.">
        <title>Microbial stratification in low pH oxic and suboxic macroscopic growths along an acid mine drainage.</title>
        <authorList>
            <person name="Mendez-Garcia C."/>
            <person name="Mesa V."/>
            <person name="Sprenger R.R."/>
            <person name="Richter M."/>
            <person name="Diez M.S."/>
            <person name="Solano J."/>
            <person name="Bargiela R."/>
            <person name="Golyshina O.V."/>
            <person name="Manteca A."/>
            <person name="Ramos J.L."/>
            <person name="Gallego J.R."/>
            <person name="Llorente I."/>
            <person name="Martins Dos Santos V.A."/>
            <person name="Jensen O.N."/>
            <person name="Pelaez A.I."/>
            <person name="Sanchez J."/>
            <person name="Ferrer M."/>
        </authorList>
    </citation>
    <scope>NUCLEOTIDE SEQUENCE</scope>
</reference>
<dbReference type="PANTHER" id="PTHR43833:SF9">
    <property type="entry name" value="POTASSIUM CHANNEL PROTEIN YUGO-RELATED"/>
    <property type="match status" value="1"/>
</dbReference>
<dbReference type="Gene3D" id="1.10.287.70">
    <property type="match status" value="1"/>
</dbReference>
<dbReference type="PANTHER" id="PTHR43833">
    <property type="entry name" value="POTASSIUM CHANNEL PROTEIN 2-RELATED-RELATED"/>
    <property type="match status" value="1"/>
</dbReference>
<dbReference type="InterPro" id="IPR013099">
    <property type="entry name" value="K_chnl_dom"/>
</dbReference>
<organism evidence="4">
    <name type="scientific">mine drainage metagenome</name>
    <dbReference type="NCBI Taxonomy" id="410659"/>
    <lineage>
        <taxon>unclassified sequences</taxon>
        <taxon>metagenomes</taxon>
        <taxon>ecological metagenomes</taxon>
    </lineage>
</organism>
<comment type="subcellular location">
    <subcellularLocation>
        <location evidence="1">Cell membrane</location>
        <topology evidence="1">Multi-pass membrane protein</topology>
    </subcellularLocation>
</comment>
<evidence type="ECO:0000256" key="1">
    <source>
        <dbReference type="ARBA" id="ARBA00004651"/>
    </source>
</evidence>
<feature type="transmembrane region" description="Helical" evidence="2">
    <location>
        <begin position="60"/>
        <end position="82"/>
    </location>
</feature>
<comment type="caution">
    <text evidence="4">The sequence shown here is derived from an EMBL/GenBank/DDBJ whole genome shotgun (WGS) entry which is preliminary data.</text>
</comment>
<dbReference type="InterPro" id="IPR003148">
    <property type="entry name" value="RCK_N"/>
</dbReference>
<keyword evidence="2" id="KW-0812">Transmembrane</keyword>
<dbReference type="Pfam" id="PF02254">
    <property type="entry name" value="TrkA_N"/>
    <property type="match status" value="1"/>
</dbReference>
<dbReference type="Pfam" id="PF07885">
    <property type="entry name" value="Ion_trans_2"/>
    <property type="match status" value="1"/>
</dbReference>
<accession>T0ZQ85</accession>
<dbReference type="GO" id="GO:0005886">
    <property type="term" value="C:plasma membrane"/>
    <property type="evidence" value="ECO:0007669"/>
    <property type="project" value="UniProtKB-SubCell"/>
</dbReference>
<evidence type="ECO:0000259" key="3">
    <source>
        <dbReference type="PROSITE" id="PS51201"/>
    </source>
</evidence>
<dbReference type="PROSITE" id="PS51201">
    <property type="entry name" value="RCK_N"/>
    <property type="match status" value="1"/>
</dbReference>
<dbReference type="AlphaFoldDB" id="T0ZQ85"/>
<keyword evidence="2" id="KW-0472">Membrane</keyword>
<evidence type="ECO:0000256" key="2">
    <source>
        <dbReference type="SAM" id="Phobius"/>
    </source>
</evidence>
<dbReference type="GO" id="GO:0006813">
    <property type="term" value="P:potassium ion transport"/>
    <property type="evidence" value="ECO:0007669"/>
    <property type="project" value="InterPro"/>
</dbReference>
<sequence length="369" mass="40513">MRISRVLLRVWKLLALILGVFFLSAVGFMLTEPASFPTSIYWALTTLSTVGYGDVTPSNWYARGFAMILMIATIGIVGYTVSNITLISLQVKEEELLGVDGTQMKGHTLLLGWTPVSKAALQELLLQGRRVAIMTRRQESLAEIRSFITSFIRETRHSTGRRLSMSRESDVFVAFGDYSERTSLALLNIHEAREAIVASDDDARNVMTALILKELCPGLRIVVAVLREQLKETLQAAGVTWVISPSEMGGRLVSAAALQPEVARAIDVFTTTAYGPALEQFLVSEHSPLAGRPFDEAARIIRAETGAILVGRAYPATTKDTARRDAAFTVTIGPPVETRFHPGDYAIILSSPEHSDKLLSWVRVPPGRE</sequence>
<keyword evidence="2" id="KW-1133">Transmembrane helix</keyword>
<dbReference type="GO" id="GO:0034220">
    <property type="term" value="P:monoatomic ion transmembrane transport"/>
    <property type="evidence" value="ECO:0007669"/>
    <property type="project" value="UniProtKB-KW"/>
</dbReference>
<keyword evidence="4" id="KW-0407">Ion channel</keyword>
<name>T0ZQ85_9ZZZZ</name>
<dbReference type="SUPFAM" id="SSF81324">
    <property type="entry name" value="Voltage-gated potassium channels"/>
    <property type="match status" value="1"/>
</dbReference>
<proteinExistence type="predicted"/>
<dbReference type="InterPro" id="IPR050721">
    <property type="entry name" value="Trk_Ktr_HKT_K-transport"/>
</dbReference>
<keyword evidence="4" id="KW-0813">Transport</keyword>
<protein>
    <submittedName>
        <fullName evidence="4">Potassium channel protein</fullName>
    </submittedName>
</protein>